<dbReference type="AlphaFoldDB" id="A0AAD7HFZ0"/>
<proteinExistence type="predicted"/>
<protein>
    <submittedName>
        <fullName evidence="1">Uncharacterized protein</fullName>
    </submittedName>
</protein>
<name>A0AAD7HFZ0_9AGAR</name>
<reference evidence="1" key="1">
    <citation type="submission" date="2023-03" db="EMBL/GenBank/DDBJ databases">
        <title>Massive genome expansion in bonnet fungi (Mycena s.s.) driven by repeated elements and novel gene families across ecological guilds.</title>
        <authorList>
            <consortium name="Lawrence Berkeley National Laboratory"/>
            <person name="Harder C.B."/>
            <person name="Miyauchi S."/>
            <person name="Viragh M."/>
            <person name="Kuo A."/>
            <person name="Thoen E."/>
            <person name="Andreopoulos B."/>
            <person name="Lu D."/>
            <person name="Skrede I."/>
            <person name="Drula E."/>
            <person name="Henrissat B."/>
            <person name="Morin E."/>
            <person name="Kohler A."/>
            <person name="Barry K."/>
            <person name="LaButti K."/>
            <person name="Morin E."/>
            <person name="Salamov A."/>
            <person name="Lipzen A."/>
            <person name="Mereny Z."/>
            <person name="Hegedus B."/>
            <person name="Baldrian P."/>
            <person name="Stursova M."/>
            <person name="Weitz H."/>
            <person name="Taylor A."/>
            <person name="Grigoriev I.V."/>
            <person name="Nagy L.G."/>
            <person name="Martin F."/>
            <person name="Kauserud H."/>
        </authorList>
    </citation>
    <scope>NUCLEOTIDE SEQUENCE</scope>
    <source>
        <strain evidence="1">CBHHK188m</strain>
    </source>
</reference>
<gene>
    <name evidence="1" type="ORF">DFH07DRAFT_859315</name>
</gene>
<keyword evidence="2" id="KW-1185">Reference proteome</keyword>
<dbReference type="EMBL" id="JARJLG010000292">
    <property type="protein sequence ID" value="KAJ7719428.1"/>
    <property type="molecule type" value="Genomic_DNA"/>
</dbReference>
<accession>A0AAD7HFZ0</accession>
<dbReference type="Proteomes" id="UP001215280">
    <property type="component" value="Unassembled WGS sequence"/>
</dbReference>
<organism evidence="1 2">
    <name type="scientific">Mycena maculata</name>
    <dbReference type="NCBI Taxonomy" id="230809"/>
    <lineage>
        <taxon>Eukaryota</taxon>
        <taxon>Fungi</taxon>
        <taxon>Dikarya</taxon>
        <taxon>Basidiomycota</taxon>
        <taxon>Agaricomycotina</taxon>
        <taxon>Agaricomycetes</taxon>
        <taxon>Agaricomycetidae</taxon>
        <taxon>Agaricales</taxon>
        <taxon>Marasmiineae</taxon>
        <taxon>Mycenaceae</taxon>
        <taxon>Mycena</taxon>
    </lineage>
</organism>
<evidence type="ECO:0000313" key="2">
    <source>
        <dbReference type="Proteomes" id="UP001215280"/>
    </source>
</evidence>
<sequence>MVRPLMEPPSPYPKARGPSSMIWRQCDLLKRSESTKSSKQGVVDCWPRRGLTPTPTLSALGSGLDLSATPRLPDLIRGRGRIMQRVGGPCGTRGAPRAPLATSLVFGHALGWAEPRAARTKGGCVSDLPVAFRSPVFHAYASNSTPPNAAPAAGSPGTQTVFPVRARTGGGLFAASQWYPMRIRTGNFCRKDHIRSRPTSCGHDTSRHWVCLLIAG</sequence>
<evidence type="ECO:0000313" key="1">
    <source>
        <dbReference type="EMBL" id="KAJ7719428.1"/>
    </source>
</evidence>
<comment type="caution">
    <text evidence="1">The sequence shown here is derived from an EMBL/GenBank/DDBJ whole genome shotgun (WGS) entry which is preliminary data.</text>
</comment>